<sequence length="333" mass="36372">MVLSRELMRAARGGDKAVVAAWLESGGGNDVEEVDGKERTLLLGAAWGRGPSVGSFDERNVALARYLLDHGADVNRSSRSGYTSLHWAAFCRSESSPPMVALLLKAGANVLATNDKRNNPLTIVLRQLGKAGPSRPRMEIALLLLRALPSLDHAHSAPIVDDTILTSSAEQVLDWAVNRLDGPLPPDNCFEALRAVVVGVRAAGGWRAYDREPRAEVLRLRSLALRRRAVLPSALPQRFAYGDRVVTRPKTAKACLGTVIAANSLQIVVKLDDAKGFEAYPPEGGEDLLLRASYIRTLGFLVRCPPEIAWQILGYWRCQYPVATDMIDQLGYR</sequence>
<dbReference type="PANTHER" id="PTHR24189:SF50">
    <property type="entry name" value="ANKYRIN REPEAT AND SOCS BOX PROTEIN 2"/>
    <property type="match status" value="1"/>
</dbReference>
<dbReference type="SMART" id="SM00248">
    <property type="entry name" value="ANK"/>
    <property type="match status" value="3"/>
</dbReference>
<dbReference type="Proteomes" id="UP000789595">
    <property type="component" value="Unassembled WGS sequence"/>
</dbReference>
<evidence type="ECO:0000256" key="1">
    <source>
        <dbReference type="ARBA" id="ARBA00022737"/>
    </source>
</evidence>
<dbReference type="EMBL" id="CAKKNE010000003">
    <property type="protein sequence ID" value="CAH0372104.1"/>
    <property type="molecule type" value="Genomic_DNA"/>
</dbReference>
<evidence type="ECO:0000256" key="3">
    <source>
        <dbReference type="PROSITE-ProRule" id="PRU00023"/>
    </source>
</evidence>
<feature type="repeat" description="ANK" evidence="3">
    <location>
        <begin position="80"/>
        <end position="115"/>
    </location>
</feature>
<protein>
    <submittedName>
        <fullName evidence="4">Uncharacterized protein</fullName>
    </submittedName>
</protein>
<dbReference type="PANTHER" id="PTHR24189">
    <property type="entry name" value="MYOTROPHIN"/>
    <property type="match status" value="1"/>
</dbReference>
<keyword evidence="5" id="KW-1185">Reference proteome</keyword>
<organism evidence="4 5">
    <name type="scientific">Pelagomonas calceolata</name>
    <dbReference type="NCBI Taxonomy" id="35677"/>
    <lineage>
        <taxon>Eukaryota</taxon>
        <taxon>Sar</taxon>
        <taxon>Stramenopiles</taxon>
        <taxon>Ochrophyta</taxon>
        <taxon>Pelagophyceae</taxon>
        <taxon>Pelagomonadales</taxon>
        <taxon>Pelagomonadaceae</taxon>
        <taxon>Pelagomonas</taxon>
    </lineage>
</organism>
<dbReference type="Pfam" id="PF12796">
    <property type="entry name" value="Ank_2"/>
    <property type="match status" value="1"/>
</dbReference>
<dbReference type="InterPro" id="IPR036770">
    <property type="entry name" value="Ankyrin_rpt-contain_sf"/>
</dbReference>
<evidence type="ECO:0000313" key="5">
    <source>
        <dbReference type="Proteomes" id="UP000789595"/>
    </source>
</evidence>
<dbReference type="SUPFAM" id="SSF48403">
    <property type="entry name" value="Ankyrin repeat"/>
    <property type="match status" value="1"/>
</dbReference>
<dbReference type="Gene3D" id="1.25.40.20">
    <property type="entry name" value="Ankyrin repeat-containing domain"/>
    <property type="match status" value="1"/>
</dbReference>
<gene>
    <name evidence="4" type="ORF">PECAL_3P20800</name>
</gene>
<evidence type="ECO:0000313" key="4">
    <source>
        <dbReference type="EMBL" id="CAH0372104.1"/>
    </source>
</evidence>
<reference evidence="4" key="1">
    <citation type="submission" date="2021-11" db="EMBL/GenBank/DDBJ databases">
        <authorList>
            <consortium name="Genoscope - CEA"/>
            <person name="William W."/>
        </authorList>
    </citation>
    <scope>NUCLEOTIDE SEQUENCE</scope>
</reference>
<dbReference type="InterPro" id="IPR050745">
    <property type="entry name" value="Multifunctional_regulatory"/>
</dbReference>
<dbReference type="PROSITE" id="PS50297">
    <property type="entry name" value="ANK_REP_REGION"/>
    <property type="match status" value="1"/>
</dbReference>
<name>A0A8J2SS88_9STRA</name>
<evidence type="ECO:0000256" key="2">
    <source>
        <dbReference type="ARBA" id="ARBA00023043"/>
    </source>
</evidence>
<accession>A0A8J2SS88</accession>
<proteinExistence type="predicted"/>
<dbReference type="OrthoDB" id="184751at2759"/>
<dbReference type="PROSITE" id="PS50088">
    <property type="entry name" value="ANK_REPEAT"/>
    <property type="match status" value="1"/>
</dbReference>
<dbReference type="InterPro" id="IPR002110">
    <property type="entry name" value="Ankyrin_rpt"/>
</dbReference>
<comment type="caution">
    <text evidence="4">The sequence shown here is derived from an EMBL/GenBank/DDBJ whole genome shotgun (WGS) entry which is preliminary data.</text>
</comment>
<keyword evidence="1" id="KW-0677">Repeat</keyword>
<dbReference type="AlphaFoldDB" id="A0A8J2SS88"/>
<keyword evidence="2 3" id="KW-0040">ANK repeat</keyword>